<comment type="caution">
    <text evidence="1">The sequence shown here is derived from an EMBL/GenBank/DDBJ whole genome shotgun (WGS) entry which is preliminary data.</text>
</comment>
<dbReference type="Proteomes" id="UP001152747">
    <property type="component" value="Unassembled WGS sequence"/>
</dbReference>
<protein>
    <submittedName>
        <fullName evidence="1">Uncharacterized protein</fullName>
    </submittedName>
</protein>
<reference evidence="1" key="1">
    <citation type="submission" date="2022-11" db="EMBL/GenBank/DDBJ databases">
        <authorList>
            <person name="Kikuchi T."/>
        </authorList>
    </citation>
    <scope>NUCLEOTIDE SEQUENCE</scope>
    <source>
        <strain evidence="1">PS1010</strain>
    </source>
</reference>
<evidence type="ECO:0000313" key="2">
    <source>
        <dbReference type="Proteomes" id="UP001152747"/>
    </source>
</evidence>
<accession>A0A9P1IUJ9</accession>
<keyword evidence="2" id="KW-1185">Reference proteome</keyword>
<proteinExistence type="predicted"/>
<dbReference type="EMBL" id="CANHGI010000005">
    <property type="protein sequence ID" value="CAI5451006.1"/>
    <property type="molecule type" value="Genomic_DNA"/>
</dbReference>
<sequence>MSGNLDLLEQLFTKLEVAVNKTRPKSCGCANKCLVEITFSSQTFKTRSLQIAAGITVKIVYQRQNNYEQVFKVSPFVAVEKIYSLYYQALTFRQQPFVAGKSLSQHGVVDGSVIYSR</sequence>
<dbReference type="AlphaFoldDB" id="A0A9P1IUJ9"/>
<gene>
    <name evidence="1" type="ORF">CAMP_LOCUS13643</name>
</gene>
<evidence type="ECO:0000313" key="1">
    <source>
        <dbReference type="EMBL" id="CAI5451006.1"/>
    </source>
</evidence>
<name>A0A9P1IUJ9_9PELO</name>
<organism evidence="1 2">
    <name type="scientific">Caenorhabditis angaria</name>
    <dbReference type="NCBI Taxonomy" id="860376"/>
    <lineage>
        <taxon>Eukaryota</taxon>
        <taxon>Metazoa</taxon>
        <taxon>Ecdysozoa</taxon>
        <taxon>Nematoda</taxon>
        <taxon>Chromadorea</taxon>
        <taxon>Rhabditida</taxon>
        <taxon>Rhabditina</taxon>
        <taxon>Rhabditomorpha</taxon>
        <taxon>Rhabditoidea</taxon>
        <taxon>Rhabditidae</taxon>
        <taxon>Peloderinae</taxon>
        <taxon>Caenorhabditis</taxon>
    </lineage>
</organism>